<dbReference type="Pfam" id="PF22936">
    <property type="entry name" value="Pol_BBD"/>
    <property type="match status" value="1"/>
</dbReference>
<dbReference type="EMBL" id="CAXHTB010000015">
    <property type="protein sequence ID" value="CAL0320864.1"/>
    <property type="molecule type" value="Genomic_DNA"/>
</dbReference>
<sequence>MAFVDSITAPNNYDLNKPFRFDGTNFKRWQHKMEFFLTMRKVVHVLKMDVPVLSDEAEKEEKDKTAIDIALWNENDYLCKNFILNGLSDDLYDYYSPFKSAKLIWYALEKKYDTEEAGTKKYAVSRYLKYQMTDDKSVESQSHEIQKIAHEIISEGMALDEQFQVAVIIDKLPPSWKDFKNLLRHKTKEISLESLITRLRIEEEARKQDQKDEVLIVSNNGTKKKFSGAVLKPSGTNFKNQNRSGNKAKIISRNKNWNPQKVQYVKPPAKNDSGNSFTCFRCGKPGHMARKCRNKPMDRPPQTNIVDEPFVAVLSEVTMVGGTDGWWVDTGASRHVCYDRAMFKNYTNADDKKVLLGDSHTTIVAGTGDVELKFTSGKTLILKDVMHTPEMRKNLVSGFLLNKAGFTQTIGADLYTLTRNGVFVGKGYATDGMFKLNVDVSINKISDSAYMLCDFNIWHSRLCHVNKHAILNMSSLGLIPKLSKNDF</sequence>
<dbReference type="InterPro" id="IPR001878">
    <property type="entry name" value="Znf_CCHC"/>
</dbReference>
<feature type="domain" description="CCHC-type" evidence="2">
    <location>
        <begin position="279"/>
        <end position="294"/>
    </location>
</feature>
<evidence type="ECO:0000313" key="4">
    <source>
        <dbReference type="Proteomes" id="UP001497480"/>
    </source>
</evidence>
<dbReference type="GO" id="GO:0003676">
    <property type="term" value="F:nucleic acid binding"/>
    <property type="evidence" value="ECO:0007669"/>
    <property type="project" value="InterPro"/>
</dbReference>
<reference evidence="3 4" key="1">
    <citation type="submission" date="2024-03" db="EMBL/GenBank/DDBJ databases">
        <authorList>
            <person name="Martinez-Hernandez J."/>
        </authorList>
    </citation>
    <scope>NUCLEOTIDE SEQUENCE [LARGE SCALE GENOMIC DNA]</scope>
</reference>
<keyword evidence="1" id="KW-0862">Zinc</keyword>
<evidence type="ECO:0000313" key="3">
    <source>
        <dbReference type="EMBL" id="CAL0320864.1"/>
    </source>
</evidence>
<dbReference type="Pfam" id="PF13976">
    <property type="entry name" value="gag_pre-integrs"/>
    <property type="match status" value="1"/>
</dbReference>
<evidence type="ECO:0000256" key="1">
    <source>
        <dbReference type="PROSITE-ProRule" id="PRU00047"/>
    </source>
</evidence>
<dbReference type="PROSITE" id="PS50158">
    <property type="entry name" value="ZF_CCHC"/>
    <property type="match status" value="1"/>
</dbReference>
<dbReference type="SMART" id="SM00343">
    <property type="entry name" value="ZnF_C2HC"/>
    <property type="match status" value="1"/>
</dbReference>
<dbReference type="AlphaFoldDB" id="A0AAV1XH27"/>
<protein>
    <recommendedName>
        <fullName evidence="2">CCHC-type domain-containing protein</fullName>
    </recommendedName>
</protein>
<organism evidence="3 4">
    <name type="scientific">Lupinus luteus</name>
    <name type="common">European yellow lupine</name>
    <dbReference type="NCBI Taxonomy" id="3873"/>
    <lineage>
        <taxon>Eukaryota</taxon>
        <taxon>Viridiplantae</taxon>
        <taxon>Streptophyta</taxon>
        <taxon>Embryophyta</taxon>
        <taxon>Tracheophyta</taxon>
        <taxon>Spermatophyta</taxon>
        <taxon>Magnoliopsida</taxon>
        <taxon>eudicotyledons</taxon>
        <taxon>Gunneridae</taxon>
        <taxon>Pentapetalae</taxon>
        <taxon>rosids</taxon>
        <taxon>fabids</taxon>
        <taxon>Fabales</taxon>
        <taxon>Fabaceae</taxon>
        <taxon>Papilionoideae</taxon>
        <taxon>50 kb inversion clade</taxon>
        <taxon>genistoids sensu lato</taxon>
        <taxon>core genistoids</taxon>
        <taxon>Genisteae</taxon>
        <taxon>Lupinus</taxon>
    </lineage>
</organism>
<name>A0AAV1XH27_LUPLU</name>
<dbReference type="GO" id="GO:0008270">
    <property type="term" value="F:zinc ion binding"/>
    <property type="evidence" value="ECO:0007669"/>
    <property type="project" value="UniProtKB-KW"/>
</dbReference>
<dbReference type="InterPro" id="IPR054722">
    <property type="entry name" value="PolX-like_BBD"/>
</dbReference>
<accession>A0AAV1XH27</accession>
<dbReference type="SUPFAM" id="SSF57756">
    <property type="entry name" value="Retrovirus zinc finger-like domains"/>
    <property type="match status" value="1"/>
</dbReference>
<dbReference type="InterPro" id="IPR025724">
    <property type="entry name" value="GAG-pre-integrase_dom"/>
</dbReference>
<keyword evidence="4" id="KW-1185">Reference proteome</keyword>
<dbReference type="Gene3D" id="4.10.60.10">
    <property type="entry name" value="Zinc finger, CCHC-type"/>
    <property type="match status" value="1"/>
</dbReference>
<keyword evidence="1" id="KW-0863">Zinc-finger</keyword>
<dbReference type="PANTHER" id="PTHR47592:SF27">
    <property type="entry name" value="OS08G0421700 PROTEIN"/>
    <property type="match status" value="1"/>
</dbReference>
<gene>
    <name evidence="3" type="ORF">LLUT_LOCUS21924</name>
</gene>
<evidence type="ECO:0000259" key="2">
    <source>
        <dbReference type="PROSITE" id="PS50158"/>
    </source>
</evidence>
<proteinExistence type="predicted"/>
<dbReference type="Pfam" id="PF00098">
    <property type="entry name" value="zf-CCHC"/>
    <property type="match status" value="1"/>
</dbReference>
<dbReference type="Proteomes" id="UP001497480">
    <property type="component" value="Unassembled WGS sequence"/>
</dbReference>
<comment type="caution">
    <text evidence="3">The sequence shown here is derived from an EMBL/GenBank/DDBJ whole genome shotgun (WGS) entry which is preliminary data.</text>
</comment>
<keyword evidence="1" id="KW-0479">Metal-binding</keyword>
<dbReference type="Pfam" id="PF14223">
    <property type="entry name" value="Retrotran_gag_2"/>
    <property type="match status" value="1"/>
</dbReference>
<dbReference type="InterPro" id="IPR036875">
    <property type="entry name" value="Znf_CCHC_sf"/>
</dbReference>
<dbReference type="PANTHER" id="PTHR47592">
    <property type="entry name" value="PBF68 PROTEIN"/>
    <property type="match status" value="1"/>
</dbReference>